<feature type="compositionally biased region" description="Basic and acidic residues" evidence="1">
    <location>
        <begin position="23"/>
        <end position="37"/>
    </location>
</feature>
<sequence length="607" mass="64676">MPHSACAPEAACLPVTAQGGGARQDHAETGWGDDDPRVDITGLPDGYAYNHDRRTIYITGRRGNDPLCGPLRVTMSLRNPSGTARASVIEYIDLEDQRRMVVVSAGDLMKSAADVAAQLAERGLAVMGSPSQLVRLLRQWVPAREGWLAAEAGWVIVPGQRGYHLPDGRVLAGAGKGQMPIISLKAGAGSDHNASGNLAGWCDGVAASARGNPLLMFAISAALAAAMLDPLGLEGGGFNVYGRTSSGKTTALFAAQSVFGSPDDLMQWHATESAFEAAARGSRDGALIVDEIPTRDPGTAKAIGRTLYMLANGTGKKRSNTRLADIGPATWRAMLLTSAEAALPEIHAAARMEMPEGLSVRLADIPAKSWAHGGFATLHGHGSPASFSDAVKAMARRDYGHAGSAFIQYLIAAEHAGKGDTLRKLHDAITRELVQKLQAGGGGALDGPELRVLRRFAAVSVAGQLASRWGIVEWRPEDMRNAVIEIAGFWLAQRRQQLASPVDGAIARICEYVSRHGDRFVDISKGDFDVGRHEGWYDADTIAISTDAFAQIVQPLVARTVARELMAQGAIIPGGEAQSLQQRRAPRMDPERGREYWLRKSVIGVEI</sequence>
<evidence type="ECO:0000259" key="2">
    <source>
        <dbReference type="Pfam" id="PF06048"/>
    </source>
</evidence>
<dbReference type="Pfam" id="PF06048">
    <property type="entry name" value="DUF927"/>
    <property type="match status" value="1"/>
</dbReference>
<dbReference type="InterPro" id="IPR009270">
    <property type="entry name" value="DUF927"/>
</dbReference>
<evidence type="ECO:0000313" key="4">
    <source>
        <dbReference type="Proteomes" id="UP000324507"/>
    </source>
</evidence>
<gene>
    <name evidence="3" type="ORF">FOB51_04920</name>
</gene>
<organism evidence="3 4">
    <name type="scientific">Paracoccus yeei</name>
    <dbReference type="NCBI Taxonomy" id="147645"/>
    <lineage>
        <taxon>Bacteria</taxon>
        <taxon>Pseudomonadati</taxon>
        <taxon>Pseudomonadota</taxon>
        <taxon>Alphaproteobacteria</taxon>
        <taxon>Rhodobacterales</taxon>
        <taxon>Paracoccaceae</taxon>
        <taxon>Paracoccus</taxon>
    </lineage>
</organism>
<proteinExistence type="predicted"/>
<feature type="region of interest" description="Disordered" evidence="1">
    <location>
        <begin position="17"/>
        <end position="37"/>
    </location>
</feature>
<feature type="domain" description="DUF927" evidence="2">
    <location>
        <begin position="67"/>
        <end position="321"/>
    </location>
</feature>
<dbReference type="Proteomes" id="UP000324507">
    <property type="component" value="Chromosome"/>
</dbReference>
<accession>A0A5P2QNL1</accession>
<evidence type="ECO:0000313" key="3">
    <source>
        <dbReference type="EMBL" id="QEU07415.1"/>
    </source>
</evidence>
<name>A0A5P2QNL1_9RHOB</name>
<evidence type="ECO:0000256" key="1">
    <source>
        <dbReference type="SAM" id="MobiDB-lite"/>
    </source>
</evidence>
<dbReference type="RefSeq" id="WP_150349915.1">
    <property type="nucleotide sequence ID" value="NZ_CP044081.1"/>
</dbReference>
<reference evidence="3 4" key="1">
    <citation type="submission" date="2019-09" db="EMBL/GenBank/DDBJ databases">
        <title>FDA dAtabase for Regulatory Grade micrObial Sequences (FDA-ARGOS): Supporting development and validation of Infectious Disease Dx tests.</title>
        <authorList>
            <person name="Sciortino C."/>
            <person name="Tallon L."/>
            <person name="Sadzewicz L."/>
            <person name="Vavikolanu K."/>
            <person name="Mehta A."/>
            <person name="Aluvathingal J."/>
            <person name="Nadendla S."/>
            <person name="Nandy P."/>
            <person name="Geyer C."/>
            <person name="Yan Y."/>
            <person name="Sichtig H."/>
        </authorList>
    </citation>
    <scope>NUCLEOTIDE SEQUENCE [LARGE SCALE GENOMIC DNA]</scope>
    <source>
        <strain evidence="3 4">FDAARGOS_643</strain>
    </source>
</reference>
<dbReference type="AlphaFoldDB" id="A0A5P2QNL1"/>
<protein>
    <submittedName>
        <fullName evidence="3">DUF927 domain-containing protein</fullName>
    </submittedName>
</protein>
<dbReference type="EMBL" id="CP044081">
    <property type="protein sequence ID" value="QEU07415.1"/>
    <property type="molecule type" value="Genomic_DNA"/>
</dbReference>